<sequence length="139" mass="15012">MRRIALFLLTLCLAVPAFAERKQSFGDLDVHYSAFNSSFLQPDIAAAAGLTRSKSQGVLNVAVLKAGKASAAQVSGQVKNLLGQVTPLSFKQVTEGEAIYYLAQFPLGSREMLSFTLNVQSAGGQPYTFSFDQEVFPDE</sequence>
<evidence type="ECO:0000313" key="4">
    <source>
        <dbReference type="Proteomes" id="UP000198706"/>
    </source>
</evidence>
<evidence type="ECO:0000313" key="3">
    <source>
        <dbReference type="EMBL" id="SDL26023.1"/>
    </source>
</evidence>
<dbReference type="Gene3D" id="2.60.40.3340">
    <property type="entry name" value="Domain of unknown function DUF4426"/>
    <property type="match status" value="1"/>
</dbReference>
<proteinExistence type="predicted"/>
<gene>
    <name evidence="3" type="ORF">SAMN05216186_11743</name>
</gene>
<name>A0A1G9IM86_9PSED</name>
<organism evidence="3 4">
    <name type="scientific">Pseudomonas indica</name>
    <dbReference type="NCBI Taxonomy" id="137658"/>
    <lineage>
        <taxon>Bacteria</taxon>
        <taxon>Pseudomonadati</taxon>
        <taxon>Pseudomonadota</taxon>
        <taxon>Gammaproteobacteria</taxon>
        <taxon>Pseudomonadales</taxon>
        <taxon>Pseudomonadaceae</taxon>
        <taxon>Pseudomonas</taxon>
    </lineage>
</organism>
<dbReference type="InterPro" id="IPR025218">
    <property type="entry name" value="DUF4426"/>
</dbReference>
<accession>A0A1G9IM86</accession>
<dbReference type="Pfam" id="PF14467">
    <property type="entry name" value="DUF4426"/>
    <property type="match status" value="1"/>
</dbReference>
<protein>
    <recommendedName>
        <fullName evidence="2">DUF4426 domain-containing protein</fullName>
    </recommendedName>
</protein>
<feature type="chain" id="PRO_5011638312" description="DUF4426 domain-containing protein" evidence="1">
    <location>
        <begin position="20"/>
        <end position="139"/>
    </location>
</feature>
<keyword evidence="1" id="KW-0732">Signal</keyword>
<dbReference type="Proteomes" id="UP000198706">
    <property type="component" value="Unassembled WGS sequence"/>
</dbReference>
<feature type="domain" description="DUF4426" evidence="2">
    <location>
        <begin position="22"/>
        <end position="138"/>
    </location>
</feature>
<dbReference type="STRING" id="137658.SAMN05216186_11743"/>
<feature type="signal peptide" evidence="1">
    <location>
        <begin position="1"/>
        <end position="19"/>
    </location>
</feature>
<dbReference type="OrthoDB" id="8563353at2"/>
<reference evidence="3 4" key="1">
    <citation type="submission" date="2016-10" db="EMBL/GenBank/DDBJ databases">
        <authorList>
            <person name="de Groot N.N."/>
        </authorList>
    </citation>
    <scope>NUCLEOTIDE SEQUENCE [LARGE SCALE GENOMIC DNA]</scope>
    <source>
        <strain evidence="3 4">JCM 21544</strain>
    </source>
</reference>
<keyword evidence="4" id="KW-1185">Reference proteome</keyword>
<evidence type="ECO:0000256" key="1">
    <source>
        <dbReference type="SAM" id="SignalP"/>
    </source>
</evidence>
<evidence type="ECO:0000259" key="2">
    <source>
        <dbReference type="Pfam" id="PF14467"/>
    </source>
</evidence>
<dbReference type="EMBL" id="FNFD01000017">
    <property type="protein sequence ID" value="SDL26023.1"/>
    <property type="molecule type" value="Genomic_DNA"/>
</dbReference>
<dbReference type="RefSeq" id="WP_084335811.1">
    <property type="nucleotide sequence ID" value="NZ_CBKZNZ010000003.1"/>
</dbReference>
<dbReference type="AlphaFoldDB" id="A0A1G9IM86"/>